<reference evidence="2 3" key="1">
    <citation type="submission" date="2024-02" db="EMBL/GenBank/DDBJ databases">
        <title>De novo assembly and annotation of 12 fungi associated with fruit tree decline syndrome in Ontario, Canada.</title>
        <authorList>
            <person name="Sulman M."/>
            <person name="Ellouze W."/>
            <person name="Ilyukhin E."/>
        </authorList>
    </citation>
    <scope>NUCLEOTIDE SEQUENCE [LARGE SCALE GENOMIC DNA]</scope>
    <source>
        <strain evidence="2 3">M42-189</strain>
    </source>
</reference>
<comment type="caution">
    <text evidence="2">The sequence shown here is derived from an EMBL/GenBank/DDBJ whole genome shotgun (WGS) entry which is preliminary data.</text>
</comment>
<evidence type="ECO:0000313" key="3">
    <source>
        <dbReference type="Proteomes" id="UP001521785"/>
    </source>
</evidence>
<protein>
    <recommendedName>
        <fullName evidence="4">Carbohydrate esterase family 16 protein</fullName>
    </recommendedName>
</protein>
<dbReference type="PANTHER" id="PTHR45648:SF85">
    <property type="entry name" value="A, PUTATIVE (AFU_ORTHOLOGUE AFUA_2G10760)-RELATED"/>
    <property type="match status" value="1"/>
</dbReference>
<keyword evidence="1" id="KW-0378">Hydrolase</keyword>
<evidence type="ECO:0000256" key="1">
    <source>
        <dbReference type="ARBA" id="ARBA00022801"/>
    </source>
</evidence>
<dbReference type="EMBL" id="JAKJXO020000008">
    <property type="protein sequence ID" value="KAL1601714.1"/>
    <property type="molecule type" value="Genomic_DNA"/>
</dbReference>
<sequence length="319" mass="35726">MRSSFQWATTKHLIAFGDSYTFIQGTAGHPNYSFIGDNFNLAFTPKDLIADRIVQNLTGTAEGGPNWVELLTNCGVKPGLTDPRKCEVQLFDFAYAGANTISDPDFTPLHHPETVALEVQIDQFEKYGDPALTSTHTIKKKNDALVAFWIGINDINDLAKLRGRNATFAPLYERVQIRQFELVQRVYDLGYRNFLFMNLPPLDRGPSPSVNASMVSSFNSILNSHADGFTEGHKDATVLQFDVNSVLNGVLDHYADYGFKNVTNFCPGYNQPDVLSNPDKYGCTPLDTYFWYNSGHLTSKTHKVFTRELAKFLKAKSRG</sequence>
<accession>A0ABR3RBB7</accession>
<dbReference type="Gene3D" id="3.40.50.1110">
    <property type="entry name" value="SGNH hydrolase"/>
    <property type="match status" value="1"/>
</dbReference>
<dbReference type="PANTHER" id="PTHR45648">
    <property type="entry name" value="GDSL LIPASE/ACYLHYDROLASE FAMILY PROTEIN (AFU_ORTHOLOGUE AFUA_4G14700)"/>
    <property type="match status" value="1"/>
</dbReference>
<name>A0ABR3RBB7_9PLEO</name>
<dbReference type="Proteomes" id="UP001521785">
    <property type="component" value="Unassembled WGS sequence"/>
</dbReference>
<dbReference type="CDD" id="cd01846">
    <property type="entry name" value="fatty_acyltransferase_like"/>
    <property type="match status" value="1"/>
</dbReference>
<organism evidence="2 3">
    <name type="scientific">Paraconiothyrium brasiliense</name>
    <dbReference type="NCBI Taxonomy" id="300254"/>
    <lineage>
        <taxon>Eukaryota</taxon>
        <taxon>Fungi</taxon>
        <taxon>Dikarya</taxon>
        <taxon>Ascomycota</taxon>
        <taxon>Pezizomycotina</taxon>
        <taxon>Dothideomycetes</taxon>
        <taxon>Pleosporomycetidae</taxon>
        <taxon>Pleosporales</taxon>
        <taxon>Massarineae</taxon>
        <taxon>Didymosphaeriaceae</taxon>
        <taxon>Paraconiothyrium</taxon>
    </lineage>
</organism>
<dbReference type="SUPFAM" id="SSF52266">
    <property type="entry name" value="SGNH hydrolase"/>
    <property type="match status" value="1"/>
</dbReference>
<dbReference type="Pfam" id="PF00657">
    <property type="entry name" value="Lipase_GDSL"/>
    <property type="match status" value="1"/>
</dbReference>
<evidence type="ECO:0000313" key="2">
    <source>
        <dbReference type="EMBL" id="KAL1601714.1"/>
    </source>
</evidence>
<keyword evidence="3" id="KW-1185">Reference proteome</keyword>
<proteinExistence type="predicted"/>
<evidence type="ECO:0008006" key="4">
    <source>
        <dbReference type="Google" id="ProtNLM"/>
    </source>
</evidence>
<dbReference type="InterPro" id="IPR001087">
    <property type="entry name" value="GDSL"/>
</dbReference>
<dbReference type="InterPro" id="IPR036514">
    <property type="entry name" value="SGNH_hydro_sf"/>
</dbReference>
<dbReference type="InterPro" id="IPR051058">
    <property type="entry name" value="GDSL_Est/Lipase"/>
</dbReference>
<gene>
    <name evidence="2" type="ORF">SLS60_006629</name>
</gene>